<accession>A0ABR3IDG7</accession>
<dbReference type="PROSITE" id="PS01359">
    <property type="entry name" value="ZF_PHD_1"/>
    <property type="match status" value="1"/>
</dbReference>
<dbReference type="InterPro" id="IPR001965">
    <property type="entry name" value="Znf_PHD"/>
</dbReference>
<organism evidence="7 8">
    <name type="scientific">Loxostege sticticalis</name>
    <name type="common">Beet webworm moth</name>
    <dbReference type="NCBI Taxonomy" id="481309"/>
    <lineage>
        <taxon>Eukaryota</taxon>
        <taxon>Metazoa</taxon>
        <taxon>Ecdysozoa</taxon>
        <taxon>Arthropoda</taxon>
        <taxon>Hexapoda</taxon>
        <taxon>Insecta</taxon>
        <taxon>Pterygota</taxon>
        <taxon>Neoptera</taxon>
        <taxon>Endopterygota</taxon>
        <taxon>Lepidoptera</taxon>
        <taxon>Glossata</taxon>
        <taxon>Ditrysia</taxon>
        <taxon>Pyraloidea</taxon>
        <taxon>Crambidae</taxon>
        <taxon>Pyraustinae</taxon>
        <taxon>Loxostege</taxon>
    </lineage>
</organism>
<evidence type="ECO:0000256" key="4">
    <source>
        <dbReference type="PROSITE-ProRule" id="PRU00146"/>
    </source>
</evidence>
<name>A0ABR3IDG7_LOXSC</name>
<dbReference type="Pfam" id="PF25298">
    <property type="entry name" value="Baculo_FP_2nd"/>
    <property type="match status" value="1"/>
</dbReference>
<dbReference type="PROSITE" id="PS50016">
    <property type="entry name" value="ZF_PHD_2"/>
    <property type="match status" value="1"/>
</dbReference>
<evidence type="ECO:0000259" key="6">
    <source>
        <dbReference type="PROSITE" id="PS50016"/>
    </source>
</evidence>
<keyword evidence="5" id="KW-0175">Coiled coil</keyword>
<dbReference type="SMART" id="SM00249">
    <property type="entry name" value="PHD"/>
    <property type="match status" value="1"/>
</dbReference>
<evidence type="ECO:0000313" key="8">
    <source>
        <dbReference type="Proteomes" id="UP001549920"/>
    </source>
</evidence>
<evidence type="ECO:0000256" key="3">
    <source>
        <dbReference type="ARBA" id="ARBA00022833"/>
    </source>
</evidence>
<reference evidence="7 8" key="1">
    <citation type="submission" date="2024-06" db="EMBL/GenBank/DDBJ databases">
        <title>A chromosome-level genome assembly of beet webworm, Loxostege sticticalis.</title>
        <authorList>
            <person name="Zhang Y."/>
        </authorList>
    </citation>
    <scope>NUCLEOTIDE SEQUENCE [LARGE SCALE GENOMIC DNA]</scope>
    <source>
        <strain evidence="7">AQ026</strain>
        <tissue evidence="7">Whole body</tissue>
    </source>
</reference>
<dbReference type="InterPro" id="IPR004244">
    <property type="entry name" value="Transposase_22"/>
</dbReference>
<dbReference type="InterPro" id="IPR011011">
    <property type="entry name" value="Znf_FYVE_PHD"/>
</dbReference>
<dbReference type="InterPro" id="IPR019786">
    <property type="entry name" value="Zinc_finger_PHD-type_CS"/>
</dbReference>
<dbReference type="SUPFAM" id="SSF57903">
    <property type="entry name" value="FYVE/PHD zinc finger"/>
    <property type="match status" value="1"/>
</dbReference>
<evidence type="ECO:0000313" key="7">
    <source>
        <dbReference type="EMBL" id="KAL0894312.1"/>
    </source>
</evidence>
<evidence type="ECO:0000256" key="5">
    <source>
        <dbReference type="SAM" id="Coils"/>
    </source>
</evidence>
<dbReference type="InterPro" id="IPR057251">
    <property type="entry name" value="FP_C"/>
</dbReference>
<keyword evidence="2 4" id="KW-0863">Zinc-finger</keyword>
<keyword evidence="1" id="KW-0479">Metal-binding</keyword>
<keyword evidence="3" id="KW-0862">Zinc</keyword>
<keyword evidence="8" id="KW-1185">Reference proteome</keyword>
<dbReference type="InterPro" id="IPR013083">
    <property type="entry name" value="Znf_RING/FYVE/PHD"/>
</dbReference>
<dbReference type="InterPro" id="IPR019787">
    <property type="entry name" value="Znf_PHD-finger"/>
</dbReference>
<sequence>MKTCAACSETALDNDFMECARCVEVYHHLCLNFTPEDVQSMDDQTRNSWLCPNCRNKQPKGDNPNISVRPSTPTGMAEITFNVTRRKVHNQNKLELAQPTPSGSSDYVSRADIKMLIREEMQSVMSEFSCDLKQTLNNRFREVSDQLSEFKESLGFLSEQFDTLKADINTHGAKISHLESENKSLRAELLTLSSRVRQIDQLSRSTNLELQCVPEHRSENVITVIKQLGQVINFPINDCDISYCARIAKANPNSPRPRSILVKFSTPRIRDSVLAASIQYNKRHQDEKLNTSVLGLDDKRTPLYVVENLSVENKNLHAAARLRAKQLQYKYVWVRGGRVYVRKSDTSEAVFVRDIDTLNNLK</sequence>
<comment type="caution">
    <text evidence="7">The sequence shown here is derived from an EMBL/GenBank/DDBJ whole genome shotgun (WGS) entry which is preliminary data.</text>
</comment>
<proteinExistence type="predicted"/>
<feature type="coiled-coil region" evidence="5">
    <location>
        <begin position="133"/>
        <end position="195"/>
    </location>
</feature>
<dbReference type="EMBL" id="JBEUOH010000005">
    <property type="protein sequence ID" value="KAL0894312.1"/>
    <property type="molecule type" value="Genomic_DNA"/>
</dbReference>
<dbReference type="PANTHER" id="PTHR11505">
    <property type="entry name" value="L1 TRANSPOSABLE ELEMENT-RELATED"/>
    <property type="match status" value="1"/>
</dbReference>
<dbReference type="Pfam" id="PF00628">
    <property type="entry name" value="PHD"/>
    <property type="match status" value="1"/>
</dbReference>
<dbReference type="Proteomes" id="UP001549920">
    <property type="component" value="Unassembled WGS sequence"/>
</dbReference>
<feature type="domain" description="PHD-type" evidence="6">
    <location>
        <begin position="1"/>
        <end position="57"/>
    </location>
</feature>
<protein>
    <recommendedName>
        <fullName evidence="6">PHD-type domain-containing protein</fullName>
    </recommendedName>
</protein>
<dbReference type="Gene3D" id="3.30.40.10">
    <property type="entry name" value="Zinc/RING finger domain, C3HC4 (zinc finger)"/>
    <property type="match status" value="1"/>
</dbReference>
<evidence type="ECO:0000256" key="2">
    <source>
        <dbReference type="ARBA" id="ARBA00022771"/>
    </source>
</evidence>
<gene>
    <name evidence="7" type="ORF">ABMA27_014309</name>
</gene>
<evidence type="ECO:0000256" key="1">
    <source>
        <dbReference type="ARBA" id="ARBA00022723"/>
    </source>
</evidence>